<dbReference type="SUPFAM" id="SSF48439">
    <property type="entry name" value="Protein prenylyltransferase"/>
    <property type="match status" value="1"/>
</dbReference>
<dbReference type="PROSITE" id="PS51147">
    <property type="entry name" value="PFTA"/>
    <property type="match status" value="5"/>
</dbReference>
<accession>A0ABR3XSZ3</accession>
<dbReference type="EMBL" id="JAZHXJ010000046">
    <property type="protein sequence ID" value="KAL1879096.1"/>
    <property type="molecule type" value="Genomic_DNA"/>
</dbReference>
<evidence type="ECO:0000256" key="1">
    <source>
        <dbReference type="ARBA" id="ARBA00006734"/>
    </source>
</evidence>
<evidence type="ECO:0000313" key="8">
    <source>
        <dbReference type="Proteomes" id="UP001586593"/>
    </source>
</evidence>
<dbReference type="Gene3D" id="1.25.40.120">
    <property type="entry name" value="Protein prenylyltransferase"/>
    <property type="match status" value="1"/>
</dbReference>
<dbReference type="InterPro" id="IPR002088">
    <property type="entry name" value="Prenyl_trans_a"/>
</dbReference>
<keyword evidence="4" id="KW-0677">Repeat</keyword>
<keyword evidence="2 6" id="KW-0637">Prenyltransferase</keyword>
<comment type="similarity">
    <text evidence="1 6">Belongs to the protein prenyltransferase subunit alpha family.</text>
</comment>
<proteinExistence type="inferred from homology"/>
<comment type="function">
    <text evidence="6">Catalyzes the transfer of a geranyl-geranyl moiety from geranyl-geranyl pyrophosphate to cysteines occuring in specific C-terminal amino acid sequences.</text>
</comment>
<evidence type="ECO:0000256" key="4">
    <source>
        <dbReference type="ARBA" id="ARBA00022737"/>
    </source>
</evidence>
<protein>
    <recommendedName>
        <fullName evidence="6">Geranylgeranyl transferase type-2 subunit alpha</fullName>
        <ecNumber evidence="6">2.5.1.60</ecNumber>
    </recommendedName>
    <alternativeName>
        <fullName evidence="6">Geranylgeranyl transferase type II subunit alpha</fullName>
    </alternativeName>
</protein>
<gene>
    <name evidence="7" type="ORF">VTK73DRAFT_7320</name>
</gene>
<name>A0ABR3XSZ3_9PEZI</name>
<keyword evidence="3 6" id="KW-0808">Transferase</keyword>
<evidence type="ECO:0000256" key="5">
    <source>
        <dbReference type="ARBA" id="ARBA00047658"/>
    </source>
</evidence>
<dbReference type="PANTHER" id="PTHR11129">
    <property type="entry name" value="PROTEIN FARNESYLTRANSFERASE ALPHA SUBUNIT/RAB GERANYLGERANYL TRANSFERASE ALPHA SUBUNIT"/>
    <property type="match status" value="1"/>
</dbReference>
<evidence type="ECO:0000256" key="6">
    <source>
        <dbReference type="RuleBase" id="RU367120"/>
    </source>
</evidence>
<evidence type="ECO:0000313" key="7">
    <source>
        <dbReference type="EMBL" id="KAL1879096.1"/>
    </source>
</evidence>
<organism evidence="7 8">
    <name type="scientific">Phialemonium thermophilum</name>
    <dbReference type="NCBI Taxonomy" id="223376"/>
    <lineage>
        <taxon>Eukaryota</taxon>
        <taxon>Fungi</taxon>
        <taxon>Dikarya</taxon>
        <taxon>Ascomycota</taxon>
        <taxon>Pezizomycotina</taxon>
        <taxon>Sordariomycetes</taxon>
        <taxon>Sordariomycetidae</taxon>
        <taxon>Cephalothecales</taxon>
        <taxon>Cephalothecaceae</taxon>
        <taxon>Phialemonium</taxon>
    </lineage>
</organism>
<sequence length="361" mass="42673">MASHGVARPSQSRTADQRLKDLEKIKKYRDLEERVRCEARANVESPELVQLTSKLLRLNPEYYTVWNIRRVALTSSVLSGRKGSVNDTERKTAEDNDLGILQSELSFTIPLLIESPKCYWIWNYRRWVLQQAIDRLEPSVARKIWEEELGLTSKMLTKDRRNFHAWGYRRFVVKRLESSELNGQSLVETEFEYTYKMIRVDLSNFSAWHNRSKLIPRLLEERGAGDQERRDFYDEELARIHEALNVGPEDQSLWFYHQFLVSNLTTSVGPTAITPNFTIEDRIAYLTRELQVVADFLEDYNDIKWIYEALLEYTLSLCQLQQRDLDVEERRDLQAWLTKLRSLDPMRNGRWEDMERDVALA</sequence>
<evidence type="ECO:0000256" key="2">
    <source>
        <dbReference type="ARBA" id="ARBA00022602"/>
    </source>
</evidence>
<evidence type="ECO:0000256" key="3">
    <source>
        <dbReference type="ARBA" id="ARBA00022679"/>
    </source>
</evidence>
<keyword evidence="8" id="KW-1185">Reference proteome</keyword>
<comment type="caution">
    <text evidence="7">The sequence shown here is derived from an EMBL/GenBank/DDBJ whole genome shotgun (WGS) entry which is preliminary data.</text>
</comment>
<dbReference type="Pfam" id="PF01239">
    <property type="entry name" value="PPTA"/>
    <property type="match status" value="5"/>
</dbReference>
<dbReference type="Proteomes" id="UP001586593">
    <property type="component" value="Unassembled WGS sequence"/>
</dbReference>
<comment type="catalytic activity">
    <reaction evidence="5 6">
        <text>geranylgeranyl diphosphate + L-cysteinyl-[protein] = S-geranylgeranyl-L-cysteinyl-[protein] + diphosphate</text>
        <dbReference type="Rhea" id="RHEA:21240"/>
        <dbReference type="Rhea" id="RHEA-COMP:10131"/>
        <dbReference type="Rhea" id="RHEA-COMP:11537"/>
        <dbReference type="ChEBI" id="CHEBI:29950"/>
        <dbReference type="ChEBI" id="CHEBI:33019"/>
        <dbReference type="ChEBI" id="CHEBI:57533"/>
        <dbReference type="ChEBI" id="CHEBI:86021"/>
        <dbReference type="EC" id="2.5.1.60"/>
    </reaction>
</comment>
<dbReference type="EC" id="2.5.1.60" evidence="6"/>
<dbReference type="PANTHER" id="PTHR11129:SF2">
    <property type="entry name" value="GERANYLGERANYL TRANSFERASE TYPE-2 SUBUNIT ALPHA"/>
    <property type="match status" value="1"/>
</dbReference>
<reference evidence="7 8" key="1">
    <citation type="journal article" date="2024" name="Commun. Biol.">
        <title>Comparative genomic analysis of thermophilic fungi reveals convergent evolutionary adaptations and gene losses.</title>
        <authorList>
            <person name="Steindorff A.S."/>
            <person name="Aguilar-Pontes M.V."/>
            <person name="Robinson A.J."/>
            <person name="Andreopoulos B."/>
            <person name="LaButti K."/>
            <person name="Kuo A."/>
            <person name="Mondo S."/>
            <person name="Riley R."/>
            <person name="Otillar R."/>
            <person name="Haridas S."/>
            <person name="Lipzen A."/>
            <person name="Grimwood J."/>
            <person name="Schmutz J."/>
            <person name="Clum A."/>
            <person name="Reid I.D."/>
            <person name="Moisan M.C."/>
            <person name="Butler G."/>
            <person name="Nguyen T.T.M."/>
            <person name="Dewar K."/>
            <person name="Conant G."/>
            <person name="Drula E."/>
            <person name="Henrissat B."/>
            <person name="Hansel C."/>
            <person name="Singer S."/>
            <person name="Hutchinson M.I."/>
            <person name="de Vries R.P."/>
            <person name="Natvig D.O."/>
            <person name="Powell A.J."/>
            <person name="Tsang A."/>
            <person name="Grigoriev I.V."/>
        </authorList>
    </citation>
    <scope>NUCLEOTIDE SEQUENCE [LARGE SCALE GENOMIC DNA]</scope>
    <source>
        <strain evidence="7 8">ATCC 24622</strain>
    </source>
</reference>